<keyword evidence="3" id="KW-1185">Reference proteome</keyword>
<proteinExistence type="predicted"/>
<reference evidence="2 3" key="1">
    <citation type="submission" date="2019-02" db="EMBL/GenBank/DDBJ databases">
        <title>Dyella amyloliquefaciens sp. nov., isolated from forest soil.</title>
        <authorList>
            <person name="Gao Z.-H."/>
            <person name="Qiu L.-H."/>
        </authorList>
    </citation>
    <scope>NUCLEOTIDE SEQUENCE [LARGE SCALE GENOMIC DNA]</scope>
    <source>
        <strain evidence="2 3">KACC 12747</strain>
    </source>
</reference>
<dbReference type="Gene3D" id="3.30.450.40">
    <property type="match status" value="1"/>
</dbReference>
<dbReference type="Proteomes" id="UP000291822">
    <property type="component" value="Unassembled WGS sequence"/>
</dbReference>
<comment type="caution">
    <text evidence="2">The sequence shown here is derived from an EMBL/GenBank/DDBJ whole genome shotgun (WGS) entry which is preliminary data.</text>
</comment>
<feature type="domain" description="GAF" evidence="1">
    <location>
        <begin position="132"/>
        <end position="276"/>
    </location>
</feature>
<gene>
    <name evidence="2" type="ORF">EZM97_28965</name>
</gene>
<organism evidence="2 3">
    <name type="scientific">Dyella soli</name>
    <dbReference type="NCBI Taxonomy" id="522319"/>
    <lineage>
        <taxon>Bacteria</taxon>
        <taxon>Pseudomonadati</taxon>
        <taxon>Pseudomonadota</taxon>
        <taxon>Gammaproteobacteria</taxon>
        <taxon>Lysobacterales</taxon>
        <taxon>Rhodanobacteraceae</taxon>
        <taxon>Dyella</taxon>
    </lineage>
</organism>
<dbReference type="InterPro" id="IPR029016">
    <property type="entry name" value="GAF-like_dom_sf"/>
</dbReference>
<dbReference type="SUPFAM" id="SSF55781">
    <property type="entry name" value="GAF domain-like"/>
    <property type="match status" value="1"/>
</dbReference>
<name>A0A4R0YR95_9GAMM</name>
<evidence type="ECO:0000313" key="2">
    <source>
        <dbReference type="EMBL" id="TCI08645.1"/>
    </source>
</evidence>
<dbReference type="SMART" id="SM00065">
    <property type="entry name" value="GAF"/>
    <property type="match status" value="1"/>
</dbReference>
<accession>A0A4R0YR95</accession>
<evidence type="ECO:0000259" key="1">
    <source>
        <dbReference type="SMART" id="SM00065"/>
    </source>
</evidence>
<dbReference type="Pfam" id="PF01590">
    <property type="entry name" value="GAF"/>
    <property type="match status" value="1"/>
</dbReference>
<protein>
    <submittedName>
        <fullName evidence="2">GAF domain-containing protein</fullName>
    </submittedName>
</protein>
<sequence length="276" mass="30961">MPTQESSSDYAWPPSVVGFDMPSSTTHPDVPPVMIALLDTQPDHFWIEAFACEVETFRKRHELEQVRLDVRSLVVAGPIAKLRGLTTTVRDFVHRVSRISLQRRVMERLRSGSSSTPEEENQAATRDVDLVAHIPVIGKILEAVSRETGMRFATVARVSDTRWTACAVYDTINFGLRAGQDLVLETTICNEIREHGHIVTIDHASAHPHYSRHPTPALYGFESYISIPIYRADGRFFGTLCAVDPLPRRLDPATIRSLEKYAKAIGAEIDARSEER</sequence>
<dbReference type="PANTHER" id="PTHR43102">
    <property type="entry name" value="SLR1143 PROTEIN"/>
    <property type="match status" value="1"/>
</dbReference>
<dbReference type="EMBL" id="SJTG01000004">
    <property type="protein sequence ID" value="TCI08645.1"/>
    <property type="molecule type" value="Genomic_DNA"/>
</dbReference>
<dbReference type="PANTHER" id="PTHR43102:SF2">
    <property type="entry name" value="GAF DOMAIN-CONTAINING PROTEIN"/>
    <property type="match status" value="1"/>
</dbReference>
<evidence type="ECO:0000313" key="3">
    <source>
        <dbReference type="Proteomes" id="UP000291822"/>
    </source>
</evidence>
<dbReference type="AlphaFoldDB" id="A0A4R0YR95"/>
<dbReference type="RefSeq" id="WP_131152904.1">
    <property type="nucleotide sequence ID" value="NZ_SJTG01000004.1"/>
</dbReference>
<dbReference type="InterPro" id="IPR003018">
    <property type="entry name" value="GAF"/>
</dbReference>